<dbReference type="AlphaFoldDB" id="A0A564U9Z5"/>
<dbReference type="Gene3D" id="3.30.1340.10">
    <property type="entry name" value="HPr-like"/>
    <property type="match status" value="1"/>
</dbReference>
<name>A0A564U9Z5_9FIRM</name>
<keyword evidence="2" id="KW-1185">Reference proteome</keyword>
<protein>
    <submittedName>
        <fullName evidence="1">Uncharacterized protein</fullName>
    </submittedName>
</protein>
<organism evidence="1 2">
    <name type="scientific">Blautia obeum</name>
    <dbReference type="NCBI Taxonomy" id="40520"/>
    <lineage>
        <taxon>Bacteria</taxon>
        <taxon>Bacillati</taxon>
        <taxon>Bacillota</taxon>
        <taxon>Clostridia</taxon>
        <taxon>Lachnospirales</taxon>
        <taxon>Lachnospiraceae</taxon>
        <taxon>Blautia</taxon>
    </lineage>
</organism>
<dbReference type="EMBL" id="CABHNB010000038">
    <property type="protein sequence ID" value="VUX16277.1"/>
    <property type="molecule type" value="Genomic_DNA"/>
</dbReference>
<reference evidence="1 2" key="1">
    <citation type="submission" date="2019-07" db="EMBL/GenBank/DDBJ databases">
        <authorList>
            <person name="Hibberd C M."/>
            <person name="Gehrig L. J."/>
            <person name="Chang H.-W."/>
            <person name="Venkatesh S."/>
        </authorList>
    </citation>
    <scope>NUCLEOTIDE SEQUENCE [LARGE SCALE GENOMIC DNA]</scope>
    <source>
        <strain evidence="1">Ruminococcus_obeum_SSTS_Bg7063</strain>
    </source>
</reference>
<dbReference type="SUPFAM" id="SSF55594">
    <property type="entry name" value="HPr-like"/>
    <property type="match status" value="1"/>
</dbReference>
<sequence length="74" mass="8463">MYRLIKLTEANDLRDFMNLACKCRSDVGVHTDQNQIADAKSILGLMALDYNEPVKVVTEDEAFLKKLDKWAVDM</sequence>
<gene>
    <name evidence="1" type="ORF">ROSSTS7063_02575</name>
</gene>
<accession>A0A564U9Z5</accession>
<proteinExistence type="predicted"/>
<evidence type="ECO:0000313" key="2">
    <source>
        <dbReference type="Proteomes" id="UP000409147"/>
    </source>
</evidence>
<dbReference type="RefSeq" id="WP_144369442.1">
    <property type="nucleotide sequence ID" value="NZ_CABHNB010000038.1"/>
</dbReference>
<dbReference type="Proteomes" id="UP000409147">
    <property type="component" value="Unassembled WGS sequence"/>
</dbReference>
<dbReference type="InterPro" id="IPR035895">
    <property type="entry name" value="HPr-like_sf"/>
</dbReference>
<evidence type="ECO:0000313" key="1">
    <source>
        <dbReference type="EMBL" id="VUX16277.1"/>
    </source>
</evidence>